<organism evidence="2 3">
    <name type="scientific">Cohnella terricola</name>
    <dbReference type="NCBI Taxonomy" id="1289167"/>
    <lineage>
        <taxon>Bacteria</taxon>
        <taxon>Bacillati</taxon>
        <taxon>Bacillota</taxon>
        <taxon>Bacilli</taxon>
        <taxon>Bacillales</taxon>
        <taxon>Paenibacillaceae</taxon>
        <taxon>Cohnella</taxon>
    </lineage>
</organism>
<dbReference type="NCBIfam" id="TIGR02874">
    <property type="entry name" value="spore_ytfJ"/>
    <property type="match status" value="1"/>
</dbReference>
<proteinExistence type="predicted"/>
<evidence type="ECO:0000313" key="3">
    <source>
        <dbReference type="Proteomes" id="UP000316330"/>
    </source>
</evidence>
<dbReference type="PIRSF" id="PIRSF021377">
    <property type="entry name" value="YtfJ"/>
    <property type="match status" value="1"/>
</dbReference>
<dbReference type="Pfam" id="PF09579">
    <property type="entry name" value="Spore_YtfJ"/>
    <property type="match status" value="1"/>
</dbReference>
<keyword evidence="3" id="KW-1185">Reference proteome</keyword>
<dbReference type="RefSeq" id="WP_144698396.1">
    <property type="nucleotide sequence ID" value="NZ_VNJJ01000001.1"/>
</dbReference>
<feature type="region of interest" description="Disordered" evidence="1">
    <location>
        <begin position="56"/>
        <end position="81"/>
    </location>
</feature>
<dbReference type="InterPro" id="IPR014229">
    <property type="entry name" value="Spore_YtfJ"/>
</dbReference>
<dbReference type="AlphaFoldDB" id="A0A559JXQ1"/>
<comment type="caution">
    <text evidence="2">The sequence shown here is derived from an EMBL/GenBank/DDBJ whole genome shotgun (WGS) entry which is preliminary data.</text>
</comment>
<reference evidence="2 3" key="1">
    <citation type="submission" date="2019-07" db="EMBL/GenBank/DDBJ databases">
        <authorList>
            <person name="Kim J."/>
        </authorList>
    </citation>
    <scope>NUCLEOTIDE SEQUENCE [LARGE SCALE GENOMIC DNA]</scope>
    <source>
        <strain evidence="2 3">G13</strain>
    </source>
</reference>
<gene>
    <name evidence="2" type="primary">ytfJ</name>
    <name evidence="2" type="ORF">FPZ45_02825</name>
</gene>
<protein>
    <submittedName>
        <fullName evidence="2">Sporulation protein YtfJ</fullName>
    </submittedName>
</protein>
<evidence type="ECO:0000256" key="1">
    <source>
        <dbReference type="SAM" id="MobiDB-lite"/>
    </source>
</evidence>
<dbReference type="OrthoDB" id="9796262at2"/>
<accession>A0A559JXQ1</accession>
<evidence type="ECO:0000313" key="2">
    <source>
        <dbReference type="EMBL" id="TVY04663.1"/>
    </source>
</evidence>
<dbReference type="PANTHER" id="PTHR39162:SF1">
    <property type="entry name" value="SPORULATION PROTEIN YTFJ"/>
    <property type="match status" value="1"/>
</dbReference>
<sequence>MSQHPINGLMQTAMENIKDMVDVNTIVGEPVQTPDGSVIMPISKVGFGFAAGGSEFNANEDSGEHGHKANGQDAHNASVSLPFGGGSGGGVSITPIAFLVVGSQGVKVVPLDNQTHIIERLIDAAPEWVDKLKSMFQRDASTDAIRNVSDSSNDRYM</sequence>
<dbReference type="EMBL" id="VNJJ01000001">
    <property type="protein sequence ID" value="TVY04663.1"/>
    <property type="molecule type" value="Genomic_DNA"/>
</dbReference>
<dbReference type="Proteomes" id="UP000316330">
    <property type="component" value="Unassembled WGS sequence"/>
</dbReference>
<dbReference type="PANTHER" id="PTHR39162">
    <property type="entry name" value="GLL3345 PROTEIN"/>
    <property type="match status" value="1"/>
</dbReference>
<name>A0A559JXQ1_9BACL</name>